<reference evidence="10" key="1">
    <citation type="journal article" date="2019" name="Int. J. Syst. Evol. Microbiol.">
        <title>The Global Catalogue of Microorganisms (GCM) 10K type strain sequencing project: providing services to taxonomists for standard genome sequencing and annotation.</title>
        <authorList>
            <consortium name="The Broad Institute Genomics Platform"/>
            <consortium name="The Broad Institute Genome Sequencing Center for Infectious Disease"/>
            <person name="Wu L."/>
            <person name="Ma J."/>
        </authorList>
    </citation>
    <scope>NUCLEOTIDE SEQUENCE [LARGE SCALE GENOMIC DNA]</scope>
    <source>
        <strain evidence="10">PCU 266</strain>
    </source>
</reference>
<dbReference type="PANTHER" id="PTHR45436">
    <property type="entry name" value="SENSOR HISTIDINE KINASE YKOH"/>
    <property type="match status" value="1"/>
</dbReference>
<keyword evidence="3" id="KW-0597">Phosphoprotein</keyword>
<keyword evidence="4" id="KW-0808">Transferase</keyword>
<evidence type="ECO:0000256" key="1">
    <source>
        <dbReference type="ARBA" id="ARBA00000085"/>
    </source>
</evidence>
<organism evidence="9 10">
    <name type="scientific">Streptomyces amakusaensis</name>
    <dbReference type="NCBI Taxonomy" id="67271"/>
    <lineage>
        <taxon>Bacteria</taxon>
        <taxon>Bacillati</taxon>
        <taxon>Actinomycetota</taxon>
        <taxon>Actinomycetes</taxon>
        <taxon>Kitasatosporales</taxon>
        <taxon>Streptomycetaceae</taxon>
        <taxon>Streptomyces</taxon>
    </lineage>
</organism>
<keyword evidence="10" id="KW-1185">Reference proteome</keyword>
<keyword evidence="7" id="KW-0472">Membrane</keyword>
<keyword evidence="7" id="KW-0812">Transmembrane</keyword>
<name>A0ABW0AG29_9ACTN</name>
<dbReference type="InterPro" id="IPR050428">
    <property type="entry name" value="TCS_sensor_his_kinase"/>
</dbReference>
<dbReference type="GO" id="GO:0016301">
    <property type="term" value="F:kinase activity"/>
    <property type="evidence" value="ECO:0007669"/>
    <property type="project" value="UniProtKB-KW"/>
</dbReference>
<dbReference type="EMBL" id="JBHSKP010000002">
    <property type="protein sequence ID" value="MFC5150992.1"/>
    <property type="molecule type" value="Genomic_DNA"/>
</dbReference>
<gene>
    <name evidence="9" type="ORF">ACFPRH_04520</name>
</gene>
<dbReference type="EC" id="2.7.13.3" evidence="2"/>
<evidence type="ECO:0000256" key="3">
    <source>
        <dbReference type="ARBA" id="ARBA00022553"/>
    </source>
</evidence>
<dbReference type="PANTHER" id="PTHR45436:SF5">
    <property type="entry name" value="SENSOR HISTIDINE KINASE TRCS"/>
    <property type="match status" value="1"/>
</dbReference>
<dbReference type="Pfam" id="PF02518">
    <property type="entry name" value="HATPase_c"/>
    <property type="match status" value="1"/>
</dbReference>
<feature type="transmembrane region" description="Helical" evidence="7">
    <location>
        <begin position="17"/>
        <end position="38"/>
    </location>
</feature>
<evidence type="ECO:0000313" key="10">
    <source>
        <dbReference type="Proteomes" id="UP001596160"/>
    </source>
</evidence>
<feature type="region of interest" description="Disordered" evidence="6">
    <location>
        <begin position="424"/>
        <end position="451"/>
    </location>
</feature>
<dbReference type="SUPFAM" id="SSF55874">
    <property type="entry name" value="ATPase domain of HSP90 chaperone/DNA topoisomerase II/histidine kinase"/>
    <property type="match status" value="1"/>
</dbReference>
<dbReference type="InterPro" id="IPR003594">
    <property type="entry name" value="HATPase_dom"/>
</dbReference>
<comment type="catalytic activity">
    <reaction evidence="1">
        <text>ATP + protein L-histidine = ADP + protein N-phospho-L-histidine.</text>
        <dbReference type="EC" id="2.7.13.3"/>
    </reaction>
</comment>
<dbReference type="InterPro" id="IPR036890">
    <property type="entry name" value="HATPase_C_sf"/>
</dbReference>
<feature type="domain" description="Histidine kinase/HSP90-like ATPase" evidence="8">
    <location>
        <begin position="250"/>
        <end position="364"/>
    </location>
</feature>
<dbReference type="Gene3D" id="3.30.565.10">
    <property type="entry name" value="Histidine kinase-like ATPase, C-terminal domain"/>
    <property type="match status" value="1"/>
</dbReference>
<evidence type="ECO:0000256" key="4">
    <source>
        <dbReference type="ARBA" id="ARBA00022679"/>
    </source>
</evidence>
<evidence type="ECO:0000259" key="8">
    <source>
        <dbReference type="SMART" id="SM00387"/>
    </source>
</evidence>
<keyword evidence="7" id="KW-1133">Transmembrane helix</keyword>
<feature type="compositionally biased region" description="Low complexity" evidence="6">
    <location>
        <begin position="433"/>
        <end position="451"/>
    </location>
</feature>
<evidence type="ECO:0000313" key="9">
    <source>
        <dbReference type="EMBL" id="MFC5150992.1"/>
    </source>
</evidence>
<comment type="caution">
    <text evidence="9">The sequence shown here is derived from an EMBL/GenBank/DDBJ whole genome shotgun (WGS) entry which is preliminary data.</text>
</comment>
<sequence>MVRQQASTESPRPAASLVWLVPVVVTAVAAAIAAAVVSGSARTAVIWVDVIAVTAIAISCAETVRRGRRATLLSARLAEREAALAREQAETTRLVRELLPEVVRRLREGEFPEDILDSLRTSTEHQVVLSSVLDAVSREEDLRESAQRAFVNIARRVQAIVHQQAQQLREMEDRHGKNNEVFGDLLRIDHGTALIGRLADSIAVLGGARPGRQWSRAVPLYSVMRGAMSRIIDYQRVELHSVSEVAVVGTAVEPLIHALAELLDNATRYSPPQTKVHLTAVDVNSGIAVEIEDGGVSMSEEARLRAERMLRQAQQGIDVNDLGETPRLGLAVVGRLAQAYGFRVSLRSSAYGGVRAILVVPKELITTVASATGLAHGIGAASGPRSSGVPITHEEPVGQAAGPAIADLMTDDELPVITERTATGLPQRRRKSPVTAAPAAVAQPQPEAAPAVQPGMWLAAFQNGLAGETTQTNKGSTQP</sequence>
<accession>A0ABW0AG29</accession>
<feature type="transmembrane region" description="Helical" evidence="7">
    <location>
        <begin position="44"/>
        <end position="64"/>
    </location>
</feature>
<evidence type="ECO:0000256" key="6">
    <source>
        <dbReference type="SAM" id="MobiDB-lite"/>
    </source>
</evidence>
<proteinExistence type="predicted"/>
<dbReference type="Proteomes" id="UP001596160">
    <property type="component" value="Unassembled WGS sequence"/>
</dbReference>
<evidence type="ECO:0000256" key="5">
    <source>
        <dbReference type="ARBA" id="ARBA00022777"/>
    </source>
</evidence>
<dbReference type="RefSeq" id="WP_344473564.1">
    <property type="nucleotide sequence ID" value="NZ_BAAASB010000003.1"/>
</dbReference>
<keyword evidence="5 9" id="KW-0418">Kinase</keyword>
<evidence type="ECO:0000256" key="7">
    <source>
        <dbReference type="SAM" id="Phobius"/>
    </source>
</evidence>
<dbReference type="SMART" id="SM00387">
    <property type="entry name" value="HATPase_c"/>
    <property type="match status" value="1"/>
</dbReference>
<protein>
    <recommendedName>
        <fullName evidence="2">histidine kinase</fullName>
        <ecNumber evidence="2">2.7.13.3</ecNumber>
    </recommendedName>
</protein>
<evidence type="ECO:0000256" key="2">
    <source>
        <dbReference type="ARBA" id="ARBA00012438"/>
    </source>
</evidence>